<organism evidence="3 4">
    <name type="scientific">Parascaris univalens</name>
    <name type="common">Nematode worm</name>
    <dbReference type="NCBI Taxonomy" id="6257"/>
    <lineage>
        <taxon>Eukaryota</taxon>
        <taxon>Metazoa</taxon>
        <taxon>Ecdysozoa</taxon>
        <taxon>Nematoda</taxon>
        <taxon>Chromadorea</taxon>
        <taxon>Rhabditida</taxon>
        <taxon>Spirurina</taxon>
        <taxon>Ascaridomorpha</taxon>
        <taxon>Ascaridoidea</taxon>
        <taxon>Ascarididae</taxon>
        <taxon>Parascaris</taxon>
    </lineage>
</organism>
<dbReference type="InterPro" id="IPR026066">
    <property type="entry name" value="Headcase"/>
</dbReference>
<dbReference type="Pfam" id="PF15353">
    <property type="entry name" value="HECA_N"/>
    <property type="match status" value="1"/>
</dbReference>
<dbReference type="AlphaFoldDB" id="A0A915BEB5"/>
<name>A0A915BEB5_PARUN</name>
<dbReference type="WBParaSite" id="PgR036_g047_t01">
    <property type="protein sequence ID" value="PgR036_g047_t01"/>
    <property type="gene ID" value="PgR036_g047"/>
</dbReference>
<reference evidence="4" key="1">
    <citation type="submission" date="2022-11" db="UniProtKB">
        <authorList>
            <consortium name="WormBaseParasite"/>
        </authorList>
    </citation>
    <scope>IDENTIFICATION</scope>
</reference>
<feature type="region of interest" description="Disordered" evidence="1">
    <location>
        <begin position="389"/>
        <end position="434"/>
    </location>
</feature>
<keyword evidence="3" id="KW-1185">Reference proteome</keyword>
<protein>
    <submittedName>
        <fullName evidence="4">Headcase protein</fullName>
    </submittedName>
</protein>
<feature type="region of interest" description="Disordered" evidence="1">
    <location>
        <begin position="177"/>
        <end position="198"/>
    </location>
</feature>
<evidence type="ECO:0000313" key="4">
    <source>
        <dbReference type="WBParaSite" id="PgR036_g047_t01"/>
    </source>
</evidence>
<dbReference type="InterPro" id="IPR054537">
    <property type="entry name" value="HECA_N"/>
</dbReference>
<evidence type="ECO:0000259" key="2">
    <source>
        <dbReference type="Pfam" id="PF15353"/>
    </source>
</evidence>
<proteinExistence type="predicted"/>
<feature type="domain" description="Headcase N-terminal" evidence="2">
    <location>
        <begin position="84"/>
        <end position="165"/>
    </location>
</feature>
<dbReference type="PANTHER" id="PTHR13425:SF3">
    <property type="entry name" value="HEADCASE PROTEIN HOMOLOG"/>
    <property type="match status" value="1"/>
</dbReference>
<sequence length="479" mass="52909">VNIFPVFEGPMTAGWSLSRLHFDAASTISKLRGYLSMGFGKRQVNEKIHAVGSSRHHNGNAARKPGCPIPLPSGCLRGNALSQIPEEDGVKMECTNMQCPFKGQLMHRECFEALEENLIKIMSNIGSARGWTDAQRRANLWDKKGLTLIQKKCRCPCGLGLLHLDETELFLSQRQMAPQAPPVSKNKKSKSKNLPKLNFGGRPKAASLRYINRHYNRKKPLAYNASPSLSISSVSGSSSTILIDRVSERHRQTYAEWITRPEVDTHSASTTKCREGWTQRPSAAPIPLIDKSTRSKPNAFSSKKVSSSVSYAEATSIKPSDEIAQQNGLCVISEAPSCHTSSWALLTPHQIRSKLEEDVDSLDESNTTESLSDELDMCSRRYSVSGHELVGLRQRGTEDHDSASDDEIDPTTTDTSPILQTSPETSSCVTSETSEEVHGFNEDASIDKPVDHYYRLFEGPSFGLGEMLIAERYLPGILN</sequence>
<feature type="compositionally biased region" description="Polar residues" evidence="1">
    <location>
        <begin position="410"/>
        <end position="420"/>
    </location>
</feature>
<feature type="region of interest" description="Disordered" evidence="1">
    <location>
        <begin position="268"/>
        <end position="305"/>
    </location>
</feature>
<dbReference type="Proteomes" id="UP000887569">
    <property type="component" value="Unplaced"/>
</dbReference>
<feature type="compositionally biased region" description="Low complexity" evidence="1">
    <location>
        <begin position="421"/>
        <end position="432"/>
    </location>
</feature>
<evidence type="ECO:0000313" key="3">
    <source>
        <dbReference type="Proteomes" id="UP000887569"/>
    </source>
</evidence>
<evidence type="ECO:0000256" key="1">
    <source>
        <dbReference type="SAM" id="MobiDB-lite"/>
    </source>
</evidence>
<accession>A0A915BEB5</accession>
<dbReference type="PANTHER" id="PTHR13425">
    <property type="entry name" value="HEADCASE PROTEIN"/>
    <property type="match status" value="1"/>
</dbReference>